<proteinExistence type="predicted"/>
<reference evidence="2 3" key="1">
    <citation type="submission" date="2019-09" db="EMBL/GenBank/DDBJ databases">
        <authorList>
            <person name="Chandra G."/>
            <person name="Truman W A."/>
        </authorList>
    </citation>
    <scope>NUCLEOTIDE SEQUENCE [LARGE SCALE GENOMIC DNA]</scope>
    <source>
        <strain evidence="2">PS723</strain>
    </source>
</reference>
<evidence type="ECO:0000313" key="2">
    <source>
        <dbReference type="EMBL" id="VVN91123.1"/>
    </source>
</evidence>
<dbReference type="EMBL" id="CABVHY010000008">
    <property type="protein sequence ID" value="VVN91123.1"/>
    <property type="molecule type" value="Genomic_DNA"/>
</dbReference>
<dbReference type="Proteomes" id="UP000379480">
    <property type="component" value="Unassembled WGS sequence"/>
</dbReference>
<protein>
    <submittedName>
        <fullName evidence="2">Uncharacterized protein</fullName>
    </submittedName>
</protein>
<feature type="compositionally biased region" description="Polar residues" evidence="1">
    <location>
        <begin position="1"/>
        <end position="23"/>
    </location>
</feature>
<sequence length="93" mass="10328">MEGDSSESISTPATKSRAQQAETLSDPRSGATVLKQVAEFFLKDRSNLIGAVVRHSGGKPQCQSVNRNLWSDDHLWRGSKLPRHSIWQPLKDV</sequence>
<name>A0A5E7C4H0_PSEFL</name>
<gene>
    <name evidence="2" type="ORF">PS723_01874</name>
</gene>
<organism evidence="2 3">
    <name type="scientific">Pseudomonas fluorescens</name>
    <dbReference type="NCBI Taxonomy" id="294"/>
    <lineage>
        <taxon>Bacteria</taxon>
        <taxon>Pseudomonadati</taxon>
        <taxon>Pseudomonadota</taxon>
        <taxon>Gammaproteobacteria</taxon>
        <taxon>Pseudomonadales</taxon>
        <taxon>Pseudomonadaceae</taxon>
        <taxon>Pseudomonas</taxon>
    </lineage>
</organism>
<accession>A0A5E7C4H0</accession>
<dbReference type="AlphaFoldDB" id="A0A5E7C4H0"/>
<feature type="region of interest" description="Disordered" evidence="1">
    <location>
        <begin position="1"/>
        <end position="29"/>
    </location>
</feature>
<evidence type="ECO:0000256" key="1">
    <source>
        <dbReference type="SAM" id="MobiDB-lite"/>
    </source>
</evidence>
<evidence type="ECO:0000313" key="3">
    <source>
        <dbReference type="Proteomes" id="UP000379480"/>
    </source>
</evidence>